<proteinExistence type="inferred from homology"/>
<dbReference type="Proteomes" id="UP000054683">
    <property type="component" value="Unassembled WGS sequence"/>
</dbReference>
<evidence type="ECO:0000256" key="2">
    <source>
        <dbReference type="ARBA" id="ARBA00022908"/>
    </source>
</evidence>
<dbReference type="GO" id="GO:0015074">
    <property type="term" value="P:DNA integration"/>
    <property type="evidence" value="ECO:0007669"/>
    <property type="project" value="UniProtKB-KW"/>
</dbReference>
<dbReference type="InterPro" id="IPR002104">
    <property type="entry name" value="Integrase_catalytic"/>
</dbReference>
<comment type="similarity">
    <text evidence="1">Belongs to the 'phage' integrase family.</text>
</comment>
<dbReference type="PANTHER" id="PTHR30349:SF64">
    <property type="entry name" value="PROPHAGE INTEGRASE INTD-RELATED"/>
    <property type="match status" value="1"/>
</dbReference>
<dbReference type="Gene3D" id="1.10.443.10">
    <property type="entry name" value="Intergrase catalytic core"/>
    <property type="match status" value="1"/>
</dbReference>
<dbReference type="AlphaFoldDB" id="A0A158H242"/>
<dbReference type="InterPro" id="IPR004107">
    <property type="entry name" value="Integrase_SAM-like_N"/>
</dbReference>
<evidence type="ECO:0000256" key="1">
    <source>
        <dbReference type="ARBA" id="ARBA00008857"/>
    </source>
</evidence>
<feature type="domain" description="Tyr recombinase" evidence="5">
    <location>
        <begin position="109"/>
        <end position="240"/>
    </location>
</feature>
<dbReference type="InterPro" id="IPR010998">
    <property type="entry name" value="Integrase_recombinase_N"/>
</dbReference>
<dbReference type="InterPro" id="IPR050090">
    <property type="entry name" value="Tyrosine_recombinase_XerCD"/>
</dbReference>
<dbReference type="Gene3D" id="1.10.150.130">
    <property type="match status" value="1"/>
</dbReference>
<dbReference type="SUPFAM" id="SSF56349">
    <property type="entry name" value="DNA breaking-rejoining enzymes"/>
    <property type="match status" value="1"/>
</dbReference>
<evidence type="ECO:0000256" key="3">
    <source>
        <dbReference type="ARBA" id="ARBA00023125"/>
    </source>
</evidence>
<reference evidence="6 7" key="1">
    <citation type="submission" date="2016-01" db="EMBL/GenBank/DDBJ databases">
        <authorList>
            <person name="Oliw E.H."/>
        </authorList>
    </citation>
    <scope>NUCLEOTIDE SEQUENCE [LARGE SCALE GENOMIC DNA]</scope>
    <source>
        <strain evidence="6">LMG 27134</strain>
    </source>
</reference>
<dbReference type="InterPro" id="IPR013762">
    <property type="entry name" value="Integrase-like_cat_sf"/>
</dbReference>
<dbReference type="GO" id="GO:0003677">
    <property type="term" value="F:DNA binding"/>
    <property type="evidence" value="ECO:0007669"/>
    <property type="project" value="UniProtKB-KW"/>
</dbReference>
<organism evidence="6 7">
    <name type="scientific">Caballeronia udeis</name>
    <dbReference type="NCBI Taxonomy" id="1232866"/>
    <lineage>
        <taxon>Bacteria</taxon>
        <taxon>Pseudomonadati</taxon>
        <taxon>Pseudomonadota</taxon>
        <taxon>Betaproteobacteria</taxon>
        <taxon>Burkholderiales</taxon>
        <taxon>Burkholderiaceae</taxon>
        <taxon>Caballeronia</taxon>
    </lineage>
</organism>
<accession>A0A158H242</accession>
<protein>
    <submittedName>
        <fullName evidence="6">Phage integrase family protein</fullName>
    </submittedName>
</protein>
<keyword evidence="2" id="KW-0229">DNA integration</keyword>
<evidence type="ECO:0000259" key="5">
    <source>
        <dbReference type="PROSITE" id="PS51898"/>
    </source>
</evidence>
<dbReference type="PANTHER" id="PTHR30349">
    <property type="entry name" value="PHAGE INTEGRASE-RELATED"/>
    <property type="match status" value="1"/>
</dbReference>
<dbReference type="Pfam" id="PF00589">
    <property type="entry name" value="Phage_integrase"/>
    <property type="match status" value="1"/>
</dbReference>
<dbReference type="PROSITE" id="PS51898">
    <property type="entry name" value="TYR_RECOMBINASE"/>
    <property type="match status" value="1"/>
</dbReference>
<dbReference type="EMBL" id="FCOK02000023">
    <property type="protein sequence ID" value="SAL38398.1"/>
    <property type="molecule type" value="Genomic_DNA"/>
</dbReference>
<dbReference type="GO" id="GO:0006310">
    <property type="term" value="P:DNA recombination"/>
    <property type="evidence" value="ECO:0007669"/>
    <property type="project" value="UniProtKB-KW"/>
</dbReference>
<keyword evidence="4" id="KW-0233">DNA recombination</keyword>
<evidence type="ECO:0000313" key="7">
    <source>
        <dbReference type="Proteomes" id="UP000054683"/>
    </source>
</evidence>
<name>A0A158H242_9BURK</name>
<evidence type="ECO:0000256" key="4">
    <source>
        <dbReference type="ARBA" id="ARBA00023172"/>
    </source>
</evidence>
<gene>
    <name evidence="6" type="ORF">AWB69_03770</name>
</gene>
<dbReference type="InterPro" id="IPR011010">
    <property type="entry name" value="DNA_brk_join_enz"/>
</dbReference>
<keyword evidence="3" id="KW-0238">DNA-binding</keyword>
<evidence type="ECO:0000313" key="6">
    <source>
        <dbReference type="EMBL" id="SAL38398.1"/>
    </source>
</evidence>
<dbReference type="Pfam" id="PF13495">
    <property type="entry name" value="Phage_int_SAM_4"/>
    <property type="match status" value="1"/>
</dbReference>
<sequence length="240" mass="27304">MASLQANASPLRQRMIDDMRMRQLSPKTQDTYLRIVREFARFLGRSPDTATVEDLRHYQLHMVDHGTSPVLLSHAITEPRDYRPEVLLPSHARSPEVMLRMQPVRVPRILPVVLSPDEVRRLIEAAGNLKHRTALSVAYGAGLRVSEVVALKVTDIDSQRMTMRIEQGKGRRDRYAMLSPVLLERLRVWWHVARARGKMLDGGWVFPGLDPVDPLSTRQLNRAIHAAAEAAHIDKRVPLV</sequence>